<gene>
    <name evidence="17" type="ORF">C9I47_0427</name>
</gene>
<evidence type="ECO:0000256" key="6">
    <source>
        <dbReference type="ARBA" id="ARBA00022519"/>
    </source>
</evidence>
<evidence type="ECO:0000256" key="3">
    <source>
        <dbReference type="ARBA" id="ARBA00022362"/>
    </source>
</evidence>
<evidence type="ECO:0000256" key="15">
    <source>
        <dbReference type="SAM" id="SignalP"/>
    </source>
</evidence>
<dbReference type="KEGG" id="lmb:C9I47_0427"/>
<feature type="signal peptide" evidence="15">
    <location>
        <begin position="1"/>
        <end position="23"/>
    </location>
</feature>
<keyword evidence="13" id="KW-0735">Signal-anchor</keyword>
<evidence type="ECO:0000256" key="7">
    <source>
        <dbReference type="ARBA" id="ARBA00022692"/>
    </source>
</evidence>
<keyword evidence="5 13" id="KW-1003">Cell membrane</keyword>
<evidence type="ECO:0000313" key="18">
    <source>
        <dbReference type="Proteomes" id="UP000249447"/>
    </source>
</evidence>
<dbReference type="Gene3D" id="3.30.2420.10">
    <property type="entry name" value="TonB"/>
    <property type="match status" value="1"/>
</dbReference>
<name>A0A2U9T1A4_9GAMM</name>
<evidence type="ECO:0000256" key="4">
    <source>
        <dbReference type="ARBA" id="ARBA00022448"/>
    </source>
</evidence>
<dbReference type="NCBIfam" id="TIGR01352">
    <property type="entry name" value="tonB_Cterm"/>
    <property type="match status" value="1"/>
</dbReference>
<dbReference type="SUPFAM" id="SSF74653">
    <property type="entry name" value="TolA/TonB C-terminal domain"/>
    <property type="match status" value="1"/>
</dbReference>
<evidence type="ECO:0000256" key="9">
    <source>
        <dbReference type="ARBA" id="ARBA00022927"/>
    </source>
</evidence>
<dbReference type="InterPro" id="IPR037682">
    <property type="entry name" value="TonB_C"/>
</dbReference>
<evidence type="ECO:0000256" key="12">
    <source>
        <dbReference type="ARBA" id="ARBA00025849"/>
    </source>
</evidence>
<feature type="chain" id="PRO_5016074167" description="Protein TonB" evidence="15">
    <location>
        <begin position="24"/>
        <end position="324"/>
    </location>
</feature>
<dbReference type="PROSITE" id="PS51257">
    <property type="entry name" value="PROKAR_LIPOPROTEIN"/>
    <property type="match status" value="1"/>
</dbReference>
<keyword evidence="8" id="KW-0677">Repeat</keyword>
<dbReference type="RefSeq" id="WP_111265331.1">
    <property type="nucleotide sequence ID" value="NZ_CP029843.1"/>
</dbReference>
<dbReference type="PANTHER" id="PTHR33446:SF8">
    <property type="entry name" value="PROTEIN TONB"/>
    <property type="match status" value="1"/>
</dbReference>
<keyword evidence="9 13" id="KW-0653">Protein transport</keyword>
<keyword evidence="7" id="KW-0812">Transmembrane</keyword>
<keyword evidence="10" id="KW-1133">Transmembrane helix</keyword>
<proteinExistence type="inferred from homology"/>
<sequence length="324" mass="33990">MHRRECRFAILISIAVAVAGCSAAPEGPSTVEPAPASSSALEAAADTRIATLDSGGLRERATAALRERRIHAPAGDNAIEYYLALRERDPDDASVAAALVELQPYLLIAAEQALVRGENAESGRLLALMGRADPDAPALPRLREALREAERALAESKARAEAEAERRRAERLAGDVPAPAVVLEPVALEPMAPALVPSVPDVGMTVQPPATASAPAASRAATSGTAAATAATAARAPTRVPRLLHEVQPRYPPLAMRRRIEGQVRVSFTVEPDGSVSSVRLLSAQPEGVFEDAAIQAARGWRFEPGAPSVTITRTLNFALPRGG</sequence>
<evidence type="ECO:0000256" key="2">
    <source>
        <dbReference type="ARBA" id="ARBA00006555"/>
    </source>
</evidence>
<dbReference type="GO" id="GO:0031992">
    <property type="term" value="F:energy transducer activity"/>
    <property type="evidence" value="ECO:0007669"/>
    <property type="project" value="InterPro"/>
</dbReference>
<dbReference type="InterPro" id="IPR051045">
    <property type="entry name" value="TonB-dependent_transducer"/>
</dbReference>
<evidence type="ECO:0000256" key="14">
    <source>
        <dbReference type="SAM" id="Coils"/>
    </source>
</evidence>
<dbReference type="Pfam" id="PF03544">
    <property type="entry name" value="TonB_C"/>
    <property type="match status" value="1"/>
</dbReference>
<dbReference type="GO" id="GO:0015031">
    <property type="term" value="P:protein transport"/>
    <property type="evidence" value="ECO:0007669"/>
    <property type="project" value="UniProtKB-UniRule"/>
</dbReference>
<evidence type="ECO:0000256" key="8">
    <source>
        <dbReference type="ARBA" id="ARBA00022737"/>
    </source>
</evidence>
<dbReference type="GO" id="GO:0098797">
    <property type="term" value="C:plasma membrane protein complex"/>
    <property type="evidence" value="ECO:0007669"/>
    <property type="project" value="TreeGrafter"/>
</dbReference>
<keyword evidence="6 13" id="KW-0997">Cell inner membrane</keyword>
<comment type="subcellular location">
    <subcellularLocation>
        <location evidence="1 13">Cell inner membrane</location>
        <topology evidence="1 13">Single-pass membrane protein</topology>
        <orientation evidence="1 13">Periplasmic side</orientation>
    </subcellularLocation>
</comment>
<dbReference type="AlphaFoldDB" id="A0A2U9T1A4"/>
<evidence type="ECO:0000256" key="5">
    <source>
        <dbReference type="ARBA" id="ARBA00022475"/>
    </source>
</evidence>
<keyword evidence="15" id="KW-0732">Signal</keyword>
<evidence type="ECO:0000256" key="1">
    <source>
        <dbReference type="ARBA" id="ARBA00004383"/>
    </source>
</evidence>
<dbReference type="GO" id="GO:0030288">
    <property type="term" value="C:outer membrane-bounded periplasmic space"/>
    <property type="evidence" value="ECO:0007669"/>
    <property type="project" value="InterPro"/>
</dbReference>
<organism evidence="17 18">
    <name type="scientific">Marilutibacter maris</name>
    <dbReference type="NCBI Taxonomy" id="1605891"/>
    <lineage>
        <taxon>Bacteria</taxon>
        <taxon>Pseudomonadati</taxon>
        <taxon>Pseudomonadota</taxon>
        <taxon>Gammaproteobacteria</taxon>
        <taxon>Lysobacterales</taxon>
        <taxon>Lysobacteraceae</taxon>
        <taxon>Marilutibacter</taxon>
    </lineage>
</organism>
<evidence type="ECO:0000256" key="13">
    <source>
        <dbReference type="RuleBase" id="RU362123"/>
    </source>
</evidence>
<keyword evidence="4 13" id="KW-0813">Transport</keyword>
<evidence type="ECO:0000259" key="16">
    <source>
        <dbReference type="PROSITE" id="PS52015"/>
    </source>
</evidence>
<evidence type="ECO:0000256" key="10">
    <source>
        <dbReference type="ARBA" id="ARBA00022989"/>
    </source>
</evidence>
<keyword evidence="18" id="KW-1185">Reference proteome</keyword>
<dbReference type="GO" id="GO:0015891">
    <property type="term" value="P:siderophore transport"/>
    <property type="evidence" value="ECO:0007669"/>
    <property type="project" value="InterPro"/>
</dbReference>
<dbReference type="EMBL" id="CP029843">
    <property type="protein sequence ID" value="AWV06151.1"/>
    <property type="molecule type" value="Genomic_DNA"/>
</dbReference>
<comment type="function">
    <text evidence="13">Interacts with outer membrane receptor proteins that carry out high-affinity binding and energy dependent uptake into the periplasmic space of specific substrates. It could act to transduce energy from the cytoplasmic membrane to specific energy-requiring processes in the outer membrane, resulting in the release into the periplasm of ligands bound by these outer membrane proteins.</text>
</comment>
<comment type="similarity">
    <text evidence="2 13">Belongs to the TonB family.</text>
</comment>
<dbReference type="InterPro" id="IPR003538">
    <property type="entry name" value="TonB"/>
</dbReference>
<feature type="domain" description="TonB C-terminal" evidence="16">
    <location>
        <begin position="236"/>
        <end position="324"/>
    </location>
</feature>
<dbReference type="PANTHER" id="PTHR33446">
    <property type="entry name" value="PROTEIN TONB-RELATED"/>
    <property type="match status" value="1"/>
</dbReference>
<dbReference type="PRINTS" id="PR01374">
    <property type="entry name" value="TONBPROTEIN"/>
</dbReference>
<evidence type="ECO:0000256" key="11">
    <source>
        <dbReference type="ARBA" id="ARBA00023136"/>
    </source>
</evidence>
<dbReference type="InterPro" id="IPR006260">
    <property type="entry name" value="TonB/TolA_C"/>
</dbReference>
<evidence type="ECO:0000313" key="17">
    <source>
        <dbReference type="EMBL" id="AWV06151.1"/>
    </source>
</evidence>
<comment type="subunit">
    <text evidence="12">Homodimer. Forms a complex with the accessory proteins ExbB and ExbD.</text>
</comment>
<reference evidence="17 18" key="1">
    <citation type="submission" date="2018-05" db="EMBL/GenBank/DDBJ databases">
        <title>The complete genome of Lysobacter maris HZ9B, a marine bacterium antagonistic against terrestrial plant pathogens.</title>
        <authorList>
            <person name="Zhang X.-Q."/>
        </authorList>
    </citation>
    <scope>NUCLEOTIDE SEQUENCE [LARGE SCALE GENOMIC DNA]</scope>
    <source>
        <strain evidence="17 18">HZ9B</strain>
    </source>
</reference>
<dbReference type="Proteomes" id="UP000249447">
    <property type="component" value="Chromosome"/>
</dbReference>
<keyword evidence="11" id="KW-0472">Membrane</keyword>
<dbReference type="PROSITE" id="PS52015">
    <property type="entry name" value="TONB_CTD"/>
    <property type="match status" value="1"/>
</dbReference>
<accession>A0A2U9T1A4</accession>
<keyword evidence="14" id="KW-0175">Coiled coil</keyword>
<feature type="coiled-coil region" evidence="14">
    <location>
        <begin position="139"/>
        <end position="166"/>
    </location>
</feature>
<protein>
    <recommendedName>
        <fullName evidence="3 13">Protein TonB</fullName>
    </recommendedName>
</protein>
<dbReference type="OrthoDB" id="1628901at2"/>
<dbReference type="GO" id="GO:0055085">
    <property type="term" value="P:transmembrane transport"/>
    <property type="evidence" value="ECO:0007669"/>
    <property type="project" value="InterPro"/>
</dbReference>